<dbReference type="AlphaFoldDB" id="A0A423XG95"/>
<comment type="similarity">
    <text evidence="1">Belongs to the multicopper oxidase family.</text>
</comment>
<dbReference type="EMBL" id="LKEB01000010">
    <property type="protein sequence ID" value="ROW15273.1"/>
    <property type="molecule type" value="Genomic_DNA"/>
</dbReference>
<reference evidence="9 10" key="1">
    <citation type="submission" date="2015-09" db="EMBL/GenBank/DDBJ databases">
        <title>Host preference determinants of Valsa canker pathogens revealed by comparative genomics.</title>
        <authorList>
            <person name="Yin Z."/>
            <person name="Huang L."/>
        </authorList>
    </citation>
    <scope>NUCLEOTIDE SEQUENCE [LARGE SCALE GENOMIC DNA]</scope>
    <source>
        <strain evidence="9 10">SXYLt</strain>
    </source>
</reference>
<dbReference type="PROSITE" id="PS00079">
    <property type="entry name" value="MULTICOPPER_OXIDASE1"/>
    <property type="match status" value="2"/>
</dbReference>
<dbReference type="InterPro" id="IPR001117">
    <property type="entry name" value="Cu-oxidase_2nd"/>
</dbReference>
<keyword evidence="2" id="KW-0479">Metal-binding</keyword>
<dbReference type="InterPro" id="IPR011707">
    <property type="entry name" value="Cu-oxidase-like_N"/>
</dbReference>
<evidence type="ECO:0000256" key="1">
    <source>
        <dbReference type="ARBA" id="ARBA00010609"/>
    </source>
</evidence>
<dbReference type="InterPro" id="IPR045087">
    <property type="entry name" value="Cu-oxidase_fam"/>
</dbReference>
<evidence type="ECO:0000256" key="5">
    <source>
        <dbReference type="SAM" id="Phobius"/>
    </source>
</evidence>
<dbReference type="PROSITE" id="PS00080">
    <property type="entry name" value="MULTICOPPER_OXIDASE2"/>
    <property type="match status" value="1"/>
</dbReference>
<evidence type="ECO:0000259" key="6">
    <source>
        <dbReference type="Pfam" id="PF00394"/>
    </source>
</evidence>
<evidence type="ECO:0000256" key="3">
    <source>
        <dbReference type="ARBA" id="ARBA00023002"/>
    </source>
</evidence>
<gene>
    <name evidence="9" type="ORF">VPNG_02958</name>
</gene>
<feature type="domain" description="Plastocyanin-like" evidence="8">
    <location>
        <begin position="167"/>
        <end position="278"/>
    </location>
</feature>
<dbReference type="PANTHER" id="PTHR11709">
    <property type="entry name" value="MULTI-COPPER OXIDASE"/>
    <property type="match status" value="1"/>
</dbReference>
<evidence type="ECO:0000313" key="10">
    <source>
        <dbReference type="Proteomes" id="UP000285146"/>
    </source>
</evidence>
<feature type="transmembrane region" description="Helical" evidence="5">
    <location>
        <begin position="73"/>
        <end position="102"/>
    </location>
</feature>
<dbReference type="Gene3D" id="2.60.40.420">
    <property type="entry name" value="Cupredoxins - blue copper proteins"/>
    <property type="match status" value="3"/>
</dbReference>
<evidence type="ECO:0000259" key="8">
    <source>
        <dbReference type="Pfam" id="PF07732"/>
    </source>
</evidence>
<evidence type="ECO:0000313" key="9">
    <source>
        <dbReference type="EMBL" id="ROW15273.1"/>
    </source>
</evidence>
<proteinExistence type="inferred from homology"/>
<protein>
    <recommendedName>
        <fullName evidence="11">Multicopper oxidase</fullName>
    </recommendedName>
</protein>
<dbReference type="PANTHER" id="PTHR11709:SF414">
    <property type="entry name" value="ADR239WP"/>
    <property type="match status" value="1"/>
</dbReference>
<dbReference type="CDD" id="cd04205">
    <property type="entry name" value="CuRO_2_LCC_like"/>
    <property type="match status" value="1"/>
</dbReference>
<accession>A0A423XG95</accession>
<dbReference type="STRING" id="1230097.A0A423XG95"/>
<keyword evidence="10" id="KW-1185">Reference proteome</keyword>
<feature type="domain" description="Plastocyanin-like" evidence="6">
    <location>
        <begin position="290"/>
        <end position="439"/>
    </location>
</feature>
<dbReference type="Pfam" id="PF07731">
    <property type="entry name" value="Cu-oxidase_2"/>
    <property type="match status" value="1"/>
</dbReference>
<dbReference type="Proteomes" id="UP000285146">
    <property type="component" value="Unassembled WGS sequence"/>
</dbReference>
<keyword evidence="5" id="KW-1133">Transmembrane helix</keyword>
<dbReference type="InterPro" id="IPR033138">
    <property type="entry name" value="Cu_oxidase_CS"/>
</dbReference>
<dbReference type="InterPro" id="IPR002355">
    <property type="entry name" value="Cu_oxidase_Cu_BS"/>
</dbReference>
<dbReference type="GO" id="GO:0016491">
    <property type="term" value="F:oxidoreductase activity"/>
    <property type="evidence" value="ECO:0007669"/>
    <property type="project" value="UniProtKB-KW"/>
</dbReference>
<dbReference type="SUPFAM" id="SSF49503">
    <property type="entry name" value="Cupredoxins"/>
    <property type="match status" value="3"/>
</dbReference>
<organism evidence="9 10">
    <name type="scientific">Cytospora leucostoma</name>
    <dbReference type="NCBI Taxonomy" id="1230097"/>
    <lineage>
        <taxon>Eukaryota</taxon>
        <taxon>Fungi</taxon>
        <taxon>Dikarya</taxon>
        <taxon>Ascomycota</taxon>
        <taxon>Pezizomycotina</taxon>
        <taxon>Sordariomycetes</taxon>
        <taxon>Sordariomycetidae</taxon>
        <taxon>Diaporthales</taxon>
        <taxon>Cytosporaceae</taxon>
        <taxon>Cytospora</taxon>
    </lineage>
</organism>
<dbReference type="Pfam" id="PF00394">
    <property type="entry name" value="Cu-oxidase"/>
    <property type="match status" value="1"/>
</dbReference>
<evidence type="ECO:0008006" key="11">
    <source>
        <dbReference type="Google" id="ProtNLM"/>
    </source>
</evidence>
<keyword evidence="5" id="KW-0812">Transmembrane</keyword>
<evidence type="ECO:0000256" key="4">
    <source>
        <dbReference type="ARBA" id="ARBA00023008"/>
    </source>
</evidence>
<feature type="domain" description="Plastocyanin-like" evidence="7">
    <location>
        <begin position="587"/>
        <end position="697"/>
    </location>
</feature>
<dbReference type="CDD" id="cd13910">
    <property type="entry name" value="CuRO_3_MCO_like_4"/>
    <property type="match status" value="1"/>
</dbReference>
<dbReference type="InParanoid" id="A0A423XG95"/>
<dbReference type="InterPro" id="IPR008972">
    <property type="entry name" value="Cupredoxin"/>
</dbReference>
<evidence type="ECO:0000259" key="7">
    <source>
        <dbReference type="Pfam" id="PF07731"/>
    </source>
</evidence>
<dbReference type="CDD" id="cd13857">
    <property type="entry name" value="CuRO_1_Diphenol_Ox"/>
    <property type="match status" value="1"/>
</dbReference>
<sequence>MTERIDEGEELLPQEGPRSRMDVRATIAFLMQLVSPGRQVEVSQIMDKEVDHFEDISLAENIPRRRNIELRTFITSVTGLILAILSFVFGVGCGLGIGVPYYGASLSDVFSRPPTTTFNTYGVPDKMLVIPISQLINKTELNLETNFVVSGIPAVREYEFNISHGLAAPDGFWKPMILVNNQSPGPLIEANTGDTVRVRVNNHMPNASTSVHFHGIDQHNTTWMDGVTAVSQCGIPPGSTWTYEFAVGDQRGTFWYHSHAALQYTDGLYGPIVVHDPDEEVPATEGERIVFLGANYHSYAGELAGKYLAPSSPWDPNVAGVEPLCDNFVMNGQGVSDCGIPSSTYNSSSSYSNEPACTGGQMYTTTIKPGTALRFRLINHSSYLSYWFSIDNHNMTIVEMDGIEVEPLASRGVHVNIGQRYSVIIKADQEVGDYYIRQTLERDCFLPYSTYSSSGLEAIGYQGKGILRYERADGDEQDGLLEGTGAELKTIGTEGPTTNPWGCGDMPFDLPVPMRPEAAYDIGEGDPSHIVDYQFRQVGEVNRIFINKTSWSPYQSDALLWRAMEQDFTTGNGGGVYHNWGLRLDQQVLLIPDGSRAVQVAINSLDAMEHPFHMHGHSVQVVGWGPGRYDGGSGTTTTTTTTWNLANPLRRDTFTVPADSHVVIRFIADNPGIWVLHCHVAWHLEAGMLVSFIERPGDLKALVQGMDPETRALSRSFCGTLPAERPSV</sequence>
<dbReference type="OrthoDB" id="10255118at2759"/>
<dbReference type="InterPro" id="IPR011706">
    <property type="entry name" value="Cu-oxidase_C"/>
</dbReference>
<comment type="caution">
    <text evidence="9">The sequence shown here is derived from an EMBL/GenBank/DDBJ whole genome shotgun (WGS) entry which is preliminary data.</text>
</comment>
<dbReference type="GO" id="GO:0005507">
    <property type="term" value="F:copper ion binding"/>
    <property type="evidence" value="ECO:0007669"/>
    <property type="project" value="InterPro"/>
</dbReference>
<dbReference type="Pfam" id="PF07732">
    <property type="entry name" value="Cu-oxidase_3"/>
    <property type="match status" value="1"/>
</dbReference>
<keyword evidence="5" id="KW-0472">Membrane</keyword>
<evidence type="ECO:0000256" key="2">
    <source>
        <dbReference type="ARBA" id="ARBA00022723"/>
    </source>
</evidence>
<keyword evidence="4" id="KW-0186">Copper</keyword>
<keyword evidence="3" id="KW-0560">Oxidoreductase</keyword>
<name>A0A423XG95_9PEZI</name>